<dbReference type="GO" id="GO:0000136">
    <property type="term" value="C:mannan polymerase complex"/>
    <property type="evidence" value="ECO:0007669"/>
    <property type="project" value="TreeGrafter"/>
</dbReference>
<dbReference type="PANTHER" id="PTHR31306:SF10">
    <property type="entry name" value="ALPHA-1,6-MANNOSYLTRANSFERASE MNN11-RELATED"/>
    <property type="match status" value="1"/>
</dbReference>
<dbReference type="RefSeq" id="XP_020062542.1">
    <property type="nucleotide sequence ID" value="XM_020210572.1"/>
</dbReference>
<organism evidence="5 6">
    <name type="scientific">Suhomyces tanzawaensis NRRL Y-17324</name>
    <dbReference type="NCBI Taxonomy" id="984487"/>
    <lineage>
        <taxon>Eukaryota</taxon>
        <taxon>Fungi</taxon>
        <taxon>Dikarya</taxon>
        <taxon>Ascomycota</taxon>
        <taxon>Saccharomycotina</taxon>
        <taxon>Pichiomycetes</taxon>
        <taxon>Debaryomycetaceae</taxon>
        <taxon>Suhomyces</taxon>
    </lineage>
</organism>
<dbReference type="AlphaFoldDB" id="A0A1E4SD31"/>
<comment type="similarity">
    <text evidence="1">Belongs to the glycosyltransferase 34 family.</text>
</comment>
<dbReference type="EMBL" id="KV453915">
    <property type="protein sequence ID" value="ODV77420.1"/>
    <property type="molecule type" value="Genomic_DNA"/>
</dbReference>
<dbReference type="Pfam" id="PF05637">
    <property type="entry name" value="Glyco_transf_34"/>
    <property type="match status" value="1"/>
</dbReference>
<keyword evidence="4" id="KW-1133">Transmembrane helix</keyword>
<keyword evidence="6" id="KW-1185">Reference proteome</keyword>
<dbReference type="InterPro" id="IPR008630">
    <property type="entry name" value="Glyco_trans_34"/>
</dbReference>
<proteinExistence type="inferred from homology"/>
<dbReference type="Gene3D" id="3.90.550.10">
    <property type="entry name" value="Spore Coat Polysaccharide Biosynthesis Protein SpsA, Chain A"/>
    <property type="match status" value="1"/>
</dbReference>
<sequence>MFSSNSGNNFRPRYGKGKGFLPLPATFNRIQQKQNITYTIIGVILLWFFFNPFSLLGGLFRSHHPPQYPAGHPFTSNRVIEHSSPYIFPRIEDTQLLKELTVHKLIKEFKVRDANFPEIEKNLIRSLNTLDDPDPVLQKEKEDDENKRSELLLAKNSFKNQDKVVFRPKNNRNYPEVIIVTAVDFEKYSQLALTKIVQNRVDYAHEHSYGVYVRWYQEFLPALNSLSYLESKEKSKWVRLFCMRAAMFAFPHAKWFWYFDQDGLVMDLNVDIQQYMLNAESLNPIMQREQAIIPPDGAIKTYKNTKAESVKLIFTQSESKIETHSFIIKNDHVGKSIMEFWCDNLYLTYPNFPFGPDSALTHILQWHPFILSKASIVPPKTIASQHAGVVKQEKPEVYNYKDGDFVVQWADCVLGVECEKFLETYTKKSS</sequence>
<dbReference type="GO" id="GO:0006487">
    <property type="term" value="P:protein N-linked glycosylation"/>
    <property type="evidence" value="ECO:0007669"/>
    <property type="project" value="TreeGrafter"/>
</dbReference>
<protein>
    <submittedName>
        <fullName evidence="5">Glycosyltransferase family 34 protein</fullName>
    </submittedName>
</protein>
<evidence type="ECO:0000256" key="1">
    <source>
        <dbReference type="ARBA" id="ARBA00005664"/>
    </source>
</evidence>
<dbReference type="OrthoDB" id="205108at2759"/>
<gene>
    <name evidence="5" type="ORF">CANTADRAFT_56301</name>
</gene>
<evidence type="ECO:0000256" key="3">
    <source>
        <dbReference type="ARBA" id="ARBA00022679"/>
    </source>
</evidence>
<feature type="transmembrane region" description="Helical" evidence="4">
    <location>
        <begin position="36"/>
        <end position="60"/>
    </location>
</feature>
<evidence type="ECO:0000256" key="4">
    <source>
        <dbReference type="SAM" id="Phobius"/>
    </source>
</evidence>
<reference evidence="6" key="1">
    <citation type="submission" date="2016-05" db="EMBL/GenBank/DDBJ databases">
        <title>Comparative genomics of biotechnologically important yeasts.</title>
        <authorList>
            <consortium name="DOE Joint Genome Institute"/>
            <person name="Riley R."/>
            <person name="Haridas S."/>
            <person name="Wolfe K.H."/>
            <person name="Lopes M.R."/>
            <person name="Hittinger C.T."/>
            <person name="Goker M."/>
            <person name="Salamov A."/>
            <person name="Wisecaver J."/>
            <person name="Long T.M."/>
            <person name="Aerts A.L."/>
            <person name="Barry K."/>
            <person name="Choi C."/>
            <person name="Clum A."/>
            <person name="Coughlan A.Y."/>
            <person name="Deshpande S."/>
            <person name="Douglass A.P."/>
            <person name="Hanson S.J."/>
            <person name="Klenk H.-P."/>
            <person name="Labutti K."/>
            <person name="Lapidus A."/>
            <person name="Lindquist E."/>
            <person name="Lipzen A."/>
            <person name="Meier-Kolthoff J.P."/>
            <person name="Ohm R.A."/>
            <person name="Otillar R.P."/>
            <person name="Pangilinan J."/>
            <person name="Peng Y."/>
            <person name="Rokas A."/>
            <person name="Rosa C.A."/>
            <person name="Scheuner C."/>
            <person name="Sibirny A.A."/>
            <person name="Slot J.C."/>
            <person name="Stielow J.B."/>
            <person name="Sun H."/>
            <person name="Kurtzman C.P."/>
            <person name="Blackwell M."/>
            <person name="Grigoriev I.V."/>
            <person name="Jeffries T.W."/>
        </authorList>
    </citation>
    <scope>NUCLEOTIDE SEQUENCE [LARGE SCALE GENOMIC DNA]</scope>
    <source>
        <strain evidence="6">NRRL Y-17324</strain>
    </source>
</reference>
<keyword evidence="2" id="KW-0328">Glycosyltransferase</keyword>
<dbReference type="PANTHER" id="PTHR31306">
    <property type="entry name" value="ALPHA-1,6-MANNOSYLTRANSFERASE MNN11-RELATED"/>
    <property type="match status" value="1"/>
</dbReference>
<evidence type="ECO:0000313" key="5">
    <source>
        <dbReference type="EMBL" id="ODV77420.1"/>
    </source>
</evidence>
<keyword evidence="4" id="KW-0812">Transmembrane</keyword>
<accession>A0A1E4SD31</accession>
<dbReference type="STRING" id="984487.A0A1E4SD31"/>
<keyword evidence="4" id="KW-0472">Membrane</keyword>
<dbReference type="Proteomes" id="UP000094285">
    <property type="component" value="Unassembled WGS sequence"/>
</dbReference>
<name>A0A1E4SD31_9ASCO</name>
<keyword evidence="3 5" id="KW-0808">Transferase</keyword>
<dbReference type="GeneID" id="30984708"/>
<evidence type="ECO:0000256" key="2">
    <source>
        <dbReference type="ARBA" id="ARBA00022676"/>
    </source>
</evidence>
<evidence type="ECO:0000313" key="6">
    <source>
        <dbReference type="Proteomes" id="UP000094285"/>
    </source>
</evidence>
<dbReference type="GO" id="GO:0000009">
    <property type="term" value="F:alpha-1,6-mannosyltransferase activity"/>
    <property type="evidence" value="ECO:0007669"/>
    <property type="project" value="TreeGrafter"/>
</dbReference>
<dbReference type="InterPro" id="IPR029044">
    <property type="entry name" value="Nucleotide-diphossugar_trans"/>
</dbReference>